<comment type="caution">
    <text evidence="2">The sequence shown here is derived from an EMBL/GenBank/DDBJ whole genome shotgun (WGS) entry which is preliminary data.</text>
</comment>
<evidence type="ECO:0000256" key="1">
    <source>
        <dbReference type="SAM" id="SignalP"/>
    </source>
</evidence>
<feature type="signal peptide" evidence="1">
    <location>
        <begin position="1"/>
        <end position="17"/>
    </location>
</feature>
<gene>
    <name evidence="2" type="ORF">VPNG_07908</name>
</gene>
<keyword evidence="3" id="KW-1185">Reference proteome</keyword>
<dbReference type="Proteomes" id="UP000285146">
    <property type="component" value="Unassembled WGS sequence"/>
</dbReference>
<keyword evidence="1" id="KW-0732">Signal</keyword>
<accession>A0A423WAR8</accession>
<organism evidence="2 3">
    <name type="scientific">Cytospora leucostoma</name>
    <dbReference type="NCBI Taxonomy" id="1230097"/>
    <lineage>
        <taxon>Eukaryota</taxon>
        <taxon>Fungi</taxon>
        <taxon>Dikarya</taxon>
        <taxon>Ascomycota</taxon>
        <taxon>Pezizomycotina</taxon>
        <taxon>Sordariomycetes</taxon>
        <taxon>Sordariomycetidae</taxon>
        <taxon>Diaporthales</taxon>
        <taxon>Cytosporaceae</taxon>
        <taxon>Cytospora</taxon>
    </lineage>
</organism>
<evidence type="ECO:0000313" key="2">
    <source>
        <dbReference type="EMBL" id="ROW00464.1"/>
    </source>
</evidence>
<dbReference type="InParanoid" id="A0A423WAR8"/>
<dbReference type="EMBL" id="LKEB01000056">
    <property type="protein sequence ID" value="ROW00464.1"/>
    <property type="molecule type" value="Genomic_DNA"/>
</dbReference>
<protein>
    <submittedName>
        <fullName evidence="2">Uncharacterized protein</fullName>
    </submittedName>
</protein>
<sequence length="56" mass="5888">MKPVITMFAIMILGASAAPLKEKRTPDVDSDVEDAVFLAAGTNVLWSADNIPVEGA</sequence>
<proteinExistence type="predicted"/>
<reference evidence="2 3" key="1">
    <citation type="submission" date="2015-09" db="EMBL/GenBank/DDBJ databases">
        <title>Host preference determinants of Valsa canker pathogens revealed by comparative genomics.</title>
        <authorList>
            <person name="Yin Z."/>
            <person name="Huang L."/>
        </authorList>
    </citation>
    <scope>NUCLEOTIDE SEQUENCE [LARGE SCALE GENOMIC DNA]</scope>
    <source>
        <strain evidence="2 3">SXYLt</strain>
    </source>
</reference>
<name>A0A423WAR8_9PEZI</name>
<evidence type="ECO:0000313" key="3">
    <source>
        <dbReference type="Proteomes" id="UP000285146"/>
    </source>
</evidence>
<feature type="chain" id="PRO_5019568796" evidence="1">
    <location>
        <begin position="18"/>
        <end position="56"/>
    </location>
</feature>
<dbReference type="AlphaFoldDB" id="A0A423WAR8"/>